<sequence>MNFSPARQLSDTTAERPALAGRPITLGSAYLTPGMGGISRLARLTAFAVAKSGCDLSLLSLLDPQPVALDGVPARLCKGSKVAFAARCLIDALRPRHFIYESAGIARGHARLGPFTRPCALWMCGIEVWNGLRPQTHATLRRADARFAISHFTLRRHQELHGDPGPASVCWLATDEDHAPDVAPGFGGPPTALLLGRIDELSGFKGHAEVVEAWPKVVAAVPEARLVFAGGGAGLPRLRELVAQSRVASQIEVKGFVAEEALPDLWRQAHVLSMPSRKEGFGFVYIEAMRQGLPVIASIHDAGAEVNLDGETGYNVDLDRPAQLADGLIALLRDPDKARAMGQAGQQRWREHFRFSSFMQRFQPLLAKFVEITS</sequence>
<dbReference type="EMBL" id="QWDD01000001">
    <property type="protein sequence ID" value="RNJ48680.1"/>
    <property type="molecule type" value="Genomic_DNA"/>
</dbReference>
<evidence type="ECO:0000256" key="1">
    <source>
        <dbReference type="ARBA" id="ARBA00022676"/>
    </source>
</evidence>
<organism evidence="4 5">
    <name type="scientific">Methylocystis hirsuta</name>
    <dbReference type="NCBI Taxonomy" id="369798"/>
    <lineage>
        <taxon>Bacteria</taxon>
        <taxon>Pseudomonadati</taxon>
        <taxon>Pseudomonadota</taxon>
        <taxon>Alphaproteobacteria</taxon>
        <taxon>Hyphomicrobiales</taxon>
        <taxon>Methylocystaceae</taxon>
        <taxon>Methylocystis</taxon>
    </lineage>
</organism>
<accession>A0A3M9XP85</accession>
<dbReference type="Proteomes" id="UP000268623">
    <property type="component" value="Unassembled WGS sequence"/>
</dbReference>
<dbReference type="InterPro" id="IPR001296">
    <property type="entry name" value="Glyco_trans_1"/>
</dbReference>
<comment type="caution">
    <text evidence="4">The sequence shown here is derived from an EMBL/GenBank/DDBJ whole genome shotgun (WGS) entry which is preliminary data.</text>
</comment>
<name>A0A3M9XP85_9HYPH</name>
<feature type="domain" description="Glycosyl transferase family 1" evidence="3">
    <location>
        <begin position="189"/>
        <end position="348"/>
    </location>
</feature>
<keyword evidence="2 4" id="KW-0808">Transferase</keyword>
<evidence type="ECO:0000313" key="4">
    <source>
        <dbReference type="EMBL" id="RNJ48680.1"/>
    </source>
</evidence>
<keyword evidence="1" id="KW-0328">Glycosyltransferase</keyword>
<dbReference type="CDD" id="cd03801">
    <property type="entry name" value="GT4_PimA-like"/>
    <property type="match status" value="1"/>
</dbReference>
<keyword evidence="5" id="KW-1185">Reference proteome</keyword>
<protein>
    <submittedName>
        <fullName evidence="4">Glycosyltransferase family 1 protein</fullName>
    </submittedName>
</protein>
<dbReference type="PANTHER" id="PTHR12526">
    <property type="entry name" value="GLYCOSYLTRANSFERASE"/>
    <property type="match status" value="1"/>
</dbReference>
<dbReference type="GO" id="GO:0016757">
    <property type="term" value="F:glycosyltransferase activity"/>
    <property type="evidence" value="ECO:0007669"/>
    <property type="project" value="UniProtKB-KW"/>
</dbReference>
<dbReference type="Gene3D" id="3.40.50.2000">
    <property type="entry name" value="Glycogen Phosphorylase B"/>
    <property type="match status" value="2"/>
</dbReference>
<proteinExistence type="predicted"/>
<dbReference type="SUPFAM" id="SSF53756">
    <property type="entry name" value="UDP-Glycosyltransferase/glycogen phosphorylase"/>
    <property type="match status" value="1"/>
</dbReference>
<gene>
    <name evidence="4" type="ORF">D1O30_02570</name>
</gene>
<evidence type="ECO:0000256" key="2">
    <source>
        <dbReference type="ARBA" id="ARBA00022679"/>
    </source>
</evidence>
<dbReference type="RefSeq" id="WP_123174677.1">
    <property type="nucleotide sequence ID" value="NZ_QWDD01000001.1"/>
</dbReference>
<dbReference type="PANTHER" id="PTHR12526:SF510">
    <property type="entry name" value="D-INOSITOL 3-PHOSPHATE GLYCOSYLTRANSFERASE"/>
    <property type="match status" value="1"/>
</dbReference>
<reference evidence="4 5" key="1">
    <citation type="submission" date="2018-08" db="EMBL/GenBank/DDBJ databases">
        <title>Genome sequence of Methylocystis hirsuta CSC1, a methanotroph able to accumulate PHAs.</title>
        <authorList>
            <person name="Bordel S."/>
            <person name="Rodriguez E."/>
            <person name="Gancedo J."/>
            <person name="Munoz R."/>
        </authorList>
    </citation>
    <scope>NUCLEOTIDE SEQUENCE [LARGE SCALE GENOMIC DNA]</scope>
    <source>
        <strain evidence="4 5">CSC1</strain>
    </source>
</reference>
<dbReference type="Pfam" id="PF00534">
    <property type="entry name" value="Glycos_transf_1"/>
    <property type="match status" value="1"/>
</dbReference>
<evidence type="ECO:0000313" key="5">
    <source>
        <dbReference type="Proteomes" id="UP000268623"/>
    </source>
</evidence>
<dbReference type="OrthoDB" id="9781738at2"/>
<evidence type="ECO:0000259" key="3">
    <source>
        <dbReference type="Pfam" id="PF00534"/>
    </source>
</evidence>
<dbReference type="AlphaFoldDB" id="A0A3M9XP85"/>